<dbReference type="Proteomes" id="UP001334084">
    <property type="component" value="Chromosome 12"/>
</dbReference>
<dbReference type="GO" id="GO:0006508">
    <property type="term" value="P:proteolysis"/>
    <property type="evidence" value="ECO:0007669"/>
    <property type="project" value="InterPro"/>
</dbReference>
<keyword evidence="4" id="KW-1185">Reference proteome</keyword>
<dbReference type="InterPro" id="IPR021109">
    <property type="entry name" value="Peptidase_aspartic_dom_sf"/>
</dbReference>
<dbReference type="RefSeq" id="XP_065331297.1">
    <property type="nucleotide sequence ID" value="XM_065475225.1"/>
</dbReference>
<keyword evidence="1" id="KW-0378">Hydrolase</keyword>
<sequence length="660" mass="75441">MLKNIFGVFTPHIGDNDQNLKNHYEEEDIVKHLRKLLISNIWKSFEDRKKRKCKEIPTTVHRCGRRAEKWFNFQETTGLTEFSDFKKRFKKKYYIEQEIEEKDEVRRRFAINRELRKFLCQNINEEKRYNDLRRLVKKDTQSPTERILSISAPIKNSRDCRPRANLTTEKYELVALIDTGTEVSLMKESVAKKLGKTKTSGECNVDIDYNGVKTTIKCLLMKDMEEDMILGVVEIRKLKLGSMIDNLENESNKEEEKSMIEKEIFIKATENGCNLSYEQQNTPRKIIRDNKIIFTDSNTDRCLDIQHAIELTQTPQQTEASLTVTMSDTRGIVLLPSLTKVIAKIAARRINCIVEEHGLLAKEQAGFRTLEDCTAQVDLCMRKTTEQIEAGGSESILPNKKVKREPNEPESFEIMENEVPIITEYVYLGEKAFGAMYYLLSRKDMPVFVKTLALKVKIQAILTFGAEVWGTSTARCKGIQRITNEHAESSLEIVQALITTIIDDVFASREVESRTKIGTWAAEYRLSAKPVWIKLVEPSISLETLSISASWGTNTDYSAHFVTIQMKRRQNTYSFTDRDGKSIGATIFYGGLLGLAKEAGSDELVCLYTNFGNSAIIEQSSTDSFVVSAARFLQRIIPLRKGIIRRIISVGEESPKFKAQ</sequence>
<dbReference type="CDD" id="cd00303">
    <property type="entry name" value="retropepsin_like"/>
    <property type="match status" value="1"/>
</dbReference>
<organism evidence="3 4">
    <name type="scientific">Vairimorpha necatrix</name>
    <dbReference type="NCBI Taxonomy" id="6039"/>
    <lineage>
        <taxon>Eukaryota</taxon>
        <taxon>Fungi</taxon>
        <taxon>Fungi incertae sedis</taxon>
        <taxon>Microsporidia</taxon>
        <taxon>Nosematidae</taxon>
        <taxon>Vairimorpha</taxon>
    </lineage>
</organism>
<proteinExistence type="predicted"/>
<evidence type="ECO:0008006" key="5">
    <source>
        <dbReference type="Google" id="ProtNLM"/>
    </source>
</evidence>
<dbReference type="AlphaFoldDB" id="A0AAX4JGN6"/>
<dbReference type="PROSITE" id="PS00141">
    <property type="entry name" value="ASP_PROTEASE"/>
    <property type="match status" value="1"/>
</dbReference>
<keyword evidence="2" id="KW-0175">Coiled coil</keyword>
<feature type="coiled-coil region" evidence="2">
    <location>
        <begin position="237"/>
        <end position="264"/>
    </location>
</feature>
<evidence type="ECO:0000313" key="3">
    <source>
        <dbReference type="EMBL" id="WUR05152.1"/>
    </source>
</evidence>
<name>A0AAX4JGN6_9MICR</name>
<gene>
    <name evidence="3" type="ORF">VNE69_12137</name>
</gene>
<dbReference type="KEGG" id="vnx:VNE69_12137"/>
<dbReference type="InterPro" id="IPR001969">
    <property type="entry name" value="Aspartic_peptidase_AS"/>
</dbReference>
<dbReference type="GO" id="GO:0004190">
    <property type="term" value="F:aspartic-type endopeptidase activity"/>
    <property type="evidence" value="ECO:0007669"/>
    <property type="project" value="UniProtKB-KW"/>
</dbReference>
<keyword evidence="1" id="KW-0064">Aspartyl protease</keyword>
<evidence type="ECO:0000256" key="2">
    <source>
        <dbReference type="SAM" id="Coils"/>
    </source>
</evidence>
<accession>A0AAX4JGN6</accession>
<evidence type="ECO:0000256" key="1">
    <source>
        <dbReference type="ARBA" id="ARBA00022750"/>
    </source>
</evidence>
<dbReference type="SUPFAM" id="SSF50630">
    <property type="entry name" value="Acid proteases"/>
    <property type="match status" value="1"/>
</dbReference>
<protein>
    <recommendedName>
        <fullName evidence="5">Peptidase A2 domain-containing protein</fullName>
    </recommendedName>
</protein>
<dbReference type="EMBL" id="CP142737">
    <property type="protein sequence ID" value="WUR05152.1"/>
    <property type="molecule type" value="Genomic_DNA"/>
</dbReference>
<reference evidence="3" key="1">
    <citation type="journal article" date="2024" name="BMC Genomics">
        <title>Functional annotation of a divergent genome using sequence and structure-based similarity.</title>
        <authorList>
            <person name="Svedberg D."/>
            <person name="Winiger R.R."/>
            <person name="Berg A."/>
            <person name="Sharma H."/>
            <person name="Tellgren-Roth C."/>
            <person name="Debrunner-Vossbrinck B.A."/>
            <person name="Vossbrinck C.R."/>
            <person name="Barandun J."/>
        </authorList>
    </citation>
    <scope>NUCLEOTIDE SEQUENCE</scope>
    <source>
        <strain evidence="3">Illinois isolate</strain>
    </source>
</reference>
<evidence type="ECO:0000313" key="4">
    <source>
        <dbReference type="Proteomes" id="UP001334084"/>
    </source>
</evidence>
<dbReference type="GeneID" id="90542999"/>
<keyword evidence="1" id="KW-0645">Protease</keyword>